<protein>
    <recommendedName>
        <fullName evidence="3">Helitron helicase-like domain-containing protein</fullName>
    </recommendedName>
</protein>
<dbReference type="PANTHER" id="PTHR45786:SF74">
    <property type="entry name" value="ATP-DEPENDENT DNA HELICASE"/>
    <property type="match status" value="1"/>
</dbReference>
<evidence type="ECO:0000313" key="1">
    <source>
        <dbReference type="EMBL" id="ORE12519.1"/>
    </source>
</evidence>
<accession>A0A1X0RKE5</accession>
<sequence length="194" mass="21848">MLQAGISPAAQLLPDPPQYLKYLLASTDTQGRYFKDNLRQYNAAFAFTFLGCNIVSTEDRANSNSNSNSNNNNNNNRGGLNAFQIHDALCHRQNPLIPVEGTRNSNLDPEIIRELSVMLAQCNPFARVYRHAHEVLSNHESSNAISYGNDQREDSAPYIIISPSMRVRLIERSDRRTHNLPTMGGDCCYYLSRV</sequence>
<dbReference type="PANTHER" id="PTHR45786">
    <property type="entry name" value="DNA BINDING PROTEIN-LIKE"/>
    <property type="match status" value="1"/>
</dbReference>
<evidence type="ECO:0000313" key="2">
    <source>
        <dbReference type="Proteomes" id="UP000242381"/>
    </source>
</evidence>
<dbReference type="Proteomes" id="UP000242381">
    <property type="component" value="Unassembled WGS sequence"/>
</dbReference>
<evidence type="ECO:0008006" key="3">
    <source>
        <dbReference type="Google" id="ProtNLM"/>
    </source>
</evidence>
<name>A0A1X0RKE5_RHIZD</name>
<organism evidence="1 2">
    <name type="scientific">Rhizopus microsporus</name>
    <dbReference type="NCBI Taxonomy" id="58291"/>
    <lineage>
        <taxon>Eukaryota</taxon>
        <taxon>Fungi</taxon>
        <taxon>Fungi incertae sedis</taxon>
        <taxon>Mucoromycota</taxon>
        <taxon>Mucoromycotina</taxon>
        <taxon>Mucoromycetes</taxon>
        <taxon>Mucorales</taxon>
        <taxon>Mucorineae</taxon>
        <taxon>Rhizopodaceae</taxon>
        <taxon>Rhizopus</taxon>
    </lineage>
</organism>
<dbReference type="EMBL" id="KV921650">
    <property type="protein sequence ID" value="ORE12519.1"/>
    <property type="molecule type" value="Genomic_DNA"/>
</dbReference>
<proteinExistence type="predicted"/>
<dbReference type="AlphaFoldDB" id="A0A1X0RKE5"/>
<reference evidence="1 2" key="1">
    <citation type="journal article" date="2016" name="Proc. Natl. Acad. Sci. U.S.A.">
        <title>Lipid metabolic changes in an early divergent fungus govern the establishment of a mutualistic symbiosis with endobacteria.</title>
        <authorList>
            <person name="Lastovetsky O.A."/>
            <person name="Gaspar M.L."/>
            <person name="Mondo S.J."/>
            <person name="LaButti K.M."/>
            <person name="Sandor L."/>
            <person name="Grigoriev I.V."/>
            <person name="Henry S.A."/>
            <person name="Pawlowska T.E."/>
        </authorList>
    </citation>
    <scope>NUCLEOTIDE SEQUENCE [LARGE SCALE GENOMIC DNA]</scope>
    <source>
        <strain evidence="1 2">ATCC 11559</strain>
    </source>
</reference>
<gene>
    <name evidence="1" type="ORF">BCV71DRAFT_259124</name>
</gene>